<gene>
    <name evidence="3" type="ORF">SAMN05421647_110103</name>
</gene>
<keyword evidence="2" id="KW-0812">Transmembrane</keyword>
<dbReference type="RefSeq" id="WP_010324706.1">
    <property type="nucleotide sequence ID" value="NZ_FTMN01000010.1"/>
</dbReference>
<keyword evidence="1" id="KW-0175">Coiled coil</keyword>
<evidence type="ECO:0000313" key="4">
    <source>
        <dbReference type="Proteomes" id="UP000186895"/>
    </source>
</evidence>
<dbReference type="Pfam" id="PF05137">
    <property type="entry name" value="PilN"/>
    <property type="match status" value="1"/>
</dbReference>
<evidence type="ECO:0000256" key="2">
    <source>
        <dbReference type="SAM" id="Phobius"/>
    </source>
</evidence>
<dbReference type="InterPro" id="IPR007813">
    <property type="entry name" value="PilN"/>
</dbReference>
<reference evidence="3 4" key="1">
    <citation type="submission" date="2017-01" db="EMBL/GenBank/DDBJ databases">
        <authorList>
            <person name="Mah S.A."/>
            <person name="Swanson W.J."/>
            <person name="Moy G.W."/>
            <person name="Vacquier V.D."/>
        </authorList>
    </citation>
    <scope>NUCLEOTIDE SEQUENCE [LARGE SCALE GENOMIC DNA]</scope>
    <source>
        <strain evidence="3 4">DSM 7027</strain>
    </source>
</reference>
<dbReference type="GO" id="GO:0043683">
    <property type="term" value="P:type IV pilus assembly"/>
    <property type="evidence" value="ECO:0007669"/>
    <property type="project" value="TreeGrafter"/>
</dbReference>
<keyword evidence="4" id="KW-1185">Reference proteome</keyword>
<keyword evidence="2" id="KW-0472">Membrane</keyword>
<dbReference type="EMBL" id="FTMN01000010">
    <property type="protein sequence ID" value="SIQ88318.1"/>
    <property type="molecule type" value="Genomic_DNA"/>
</dbReference>
<dbReference type="PANTHER" id="PTHR40278">
    <property type="entry name" value="DNA UTILIZATION PROTEIN HOFN"/>
    <property type="match status" value="1"/>
</dbReference>
<keyword evidence="2" id="KW-1133">Transmembrane helix</keyword>
<dbReference type="STRING" id="49186.SAMN05421647_110103"/>
<sequence>MARINLRPWRQERDERLQKRFIGNLVAAGLLGALCLLGASYYYDIQMDRQDERQKYLNAEIVKLDRKIEEINELRSKRERLLARLNAIQQLQGNRPVIVRSFDELVRVLPDGVHYQTLTRNNETISVNGLAENNDEISAFMRRLGGSIWFDEPDLSEVNRSDDLKRFNLQVRMTKPDAEEAK</sequence>
<dbReference type="AlphaFoldDB" id="A0A1N6WE69"/>
<dbReference type="GO" id="GO:0043107">
    <property type="term" value="P:type IV pilus-dependent motility"/>
    <property type="evidence" value="ECO:0007669"/>
    <property type="project" value="TreeGrafter"/>
</dbReference>
<proteinExistence type="predicted"/>
<organism evidence="3 4">
    <name type="scientific">Marinobacterium stanieri</name>
    <dbReference type="NCBI Taxonomy" id="49186"/>
    <lineage>
        <taxon>Bacteria</taxon>
        <taxon>Pseudomonadati</taxon>
        <taxon>Pseudomonadota</taxon>
        <taxon>Gammaproteobacteria</taxon>
        <taxon>Oceanospirillales</taxon>
        <taxon>Oceanospirillaceae</taxon>
        <taxon>Marinobacterium</taxon>
    </lineage>
</organism>
<protein>
    <submittedName>
        <fullName evidence="3">Type IV pilus assembly protein PilN</fullName>
    </submittedName>
</protein>
<dbReference type="PANTHER" id="PTHR40278:SF2">
    <property type="entry name" value="TYPE IV PILUS INNER MEMBRANE COMPONENT PILN"/>
    <property type="match status" value="1"/>
</dbReference>
<evidence type="ECO:0000313" key="3">
    <source>
        <dbReference type="EMBL" id="SIQ88318.1"/>
    </source>
</evidence>
<evidence type="ECO:0000256" key="1">
    <source>
        <dbReference type="SAM" id="Coils"/>
    </source>
</evidence>
<dbReference type="Proteomes" id="UP000186895">
    <property type="component" value="Unassembled WGS sequence"/>
</dbReference>
<accession>A0A1N6WE69</accession>
<dbReference type="eggNOG" id="COG3166">
    <property type="taxonomic scope" value="Bacteria"/>
</dbReference>
<name>A0A1N6WE69_9GAMM</name>
<dbReference type="InterPro" id="IPR052534">
    <property type="entry name" value="Extracell_DNA_Util/SecSys_Comp"/>
</dbReference>
<feature type="coiled-coil region" evidence="1">
    <location>
        <begin position="57"/>
        <end position="91"/>
    </location>
</feature>
<feature type="transmembrane region" description="Helical" evidence="2">
    <location>
        <begin position="21"/>
        <end position="43"/>
    </location>
</feature>